<name>A0ABV7G027_9PROT</name>
<evidence type="ECO:0000313" key="2">
    <source>
        <dbReference type="Proteomes" id="UP001595593"/>
    </source>
</evidence>
<sequence>MSQPVSLSPKDLSPAGIAEWLSQAEQIMAQFSDPKNAPASDKSNQQG</sequence>
<dbReference type="Proteomes" id="UP001595593">
    <property type="component" value="Unassembled WGS sequence"/>
</dbReference>
<gene>
    <name evidence="1" type="ORF">ACFOD4_04725</name>
</gene>
<keyword evidence="2" id="KW-1185">Reference proteome</keyword>
<protein>
    <submittedName>
        <fullName evidence="1">Uncharacterized protein</fullName>
    </submittedName>
</protein>
<reference evidence="2" key="1">
    <citation type="journal article" date="2019" name="Int. J. Syst. Evol. Microbiol.">
        <title>The Global Catalogue of Microorganisms (GCM) 10K type strain sequencing project: providing services to taxonomists for standard genome sequencing and annotation.</title>
        <authorList>
            <consortium name="The Broad Institute Genomics Platform"/>
            <consortium name="The Broad Institute Genome Sequencing Center for Infectious Disease"/>
            <person name="Wu L."/>
            <person name="Ma J."/>
        </authorList>
    </citation>
    <scope>NUCLEOTIDE SEQUENCE [LARGE SCALE GENOMIC DNA]</scope>
    <source>
        <strain evidence="2">KCTC 52094</strain>
    </source>
</reference>
<evidence type="ECO:0000313" key="1">
    <source>
        <dbReference type="EMBL" id="MFC3124357.1"/>
    </source>
</evidence>
<dbReference type="RefSeq" id="WP_379594783.1">
    <property type="nucleotide sequence ID" value="NZ_JBHRTN010000006.1"/>
</dbReference>
<accession>A0ABV7G027</accession>
<comment type="caution">
    <text evidence="1">The sequence shown here is derived from an EMBL/GenBank/DDBJ whole genome shotgun (WGS) entry which is preliminary data.</text>
</comment>
<proteinExistence type="predicted"/>
<dbReference type="EMBL" id="JBHRTN010000006">
    <property type="protein sequence ID" value="MFC3124357.1"/>
    <property type="molecule type" value="Genomic_DNA"/>
</dbReference>
<organism evidence="1 2">
    <name type="scientific">Teichococcus globiformis</name>
    <dbReference type="NCBI Taxonomy" id="2307229"/>
    <lineage>
        <taxon>Bacteria</taxon>
        <taxon>Pseudomonadati</taxon>
        <taxon>Pseudomonadota</taxon>
        <taxon>Alphaproteobacteria</taxon>
        <taxon>Acetobacterales</taxon>
        <taxon>Roseomonadaceae</taxon>
        <taxon>Roseomonas</taxon>
    </lineage>
</organism>